<dbReference type="Proteomes" id="UP000326178">
    <property type="component" value="Chromosome"/>
</dbReference>
<reference evidence="3 4" key="1">
    <citation type="submission" date="2017-09" db="EMBL/GenBank/DDBJ databases">
        <authorList>
            <person name="Lee N."/>
            <person name="Cho B.-K."/>
        </authorList>
    </citation>
    <scope>NUCLEOTIDE SEQUENCE [LARGE SCALE GENOMIC DNA]</scope>
    <source>
        <strain evidence="3 4">ATCC 12769</strain>
    </source>
</reference>
<sequence length="353" mass="35247">MADERYEWLDADAAEALLRGEWTEPAGAHGLTGARELEAALRALRAPCPPGAGLPGEEAVLAAFREAAAGRAGAARTAGAGRPDSLAHTVRIGVPHQGPARRRPRWSRPLRYGLAVSLAGCALGGVAVAAGTGVLPVPFGDRVSPVPASSVSAAATPDELRAKPPGAPPSARSSGSPDAPAPTADPDPSGPGEDGRESPRDGFGGGVDRERAGDGGRGDGAGGDGPGHSPEPSTGPPGKDPAGVYGKWVQGCRDHRAGRLDGESRRRLAELARGEKNVERFCDHLLGGGGDKGGGKGNGGDGPGGTDEEPQEGGKEALPSLTFRTGEAEDTGSAEGADAAEGEPRPTGSAPSA</sequence>
<feature type="compositionally biased region" description="Basic and acidic residues" evidence="1">
    <location>
        <begin position="207"/>
        <end position="217"/>
    </location>
</feature>
<keyword evidence="2" id="KW-0472">Membrane</keyword>
<organism evidence="3 4">
    <name type="scientific">Streptomyces nitrosporeus</name>
    <dbReference type="NCBI Taxonomy" id="28894"/>
    <lineage>
        <taxon>Bacteria</taxon>
        <taxon>Bacillati</taxon>
        <taxon>Actinomycetota</taxon>
        <taxon>Actinomycetes</taxon>
        <taxon>Kitasatosporales</taxon>
        <taxon>Streptomycetaceae</taxon>
        <taxon>Streptomyces</taxon>
    </lineage>
</organism>
<feature type="compositionally biased region" description="Basic and acidic residues" evidence="1">
    <location>
        <begin position="272"/>
        <end position="283"/>
    </location>
</feature>
<dbReference type="KEGG" id="snk:CP967_12520"/>
<evidence type="ECO:0008006" key="5">
    <source>
        <dbReference type="Google" id="ProtNLM"/>
    </source>
</evidence>
<dbReference type="AlphaFoldDB" id="A0A5J6F9K9"/>
<evidence type="ECO:0000256" key="1">
    <source>
        <dbReference type="SAM" id="MobiDB-lite"/>
    </source>
</evidence>
<feature type="region of interest" description="Disordered" evidence="1">
    <location>
        <begin position="147"/>
        <end position="247"/>
    </location>
</feature>
<accession>A0A5J6F9K9</accession>
<gene>
    <name evidence="3" type="ORF">CP967_12520</name>
</gene>
<feature type="compositionally biased region" description="Gly residues" evidence="1">
    <location>
        <begin position="286"/>
        <end position="305"/>
    </location>
</feature>
<evidence type="ECO:0000313" key="3">
    <source>
        <dbReference type="EMBL" id="QEU72706.1"/>
    </source>
</evidence>
<feature type="region of interest" description="Disordered" evidence="1">
    <location>
        <begin position="272"/>
        <end position="353"/>
    </location>
</feature>
<keyword evidence="4" id="KW-1185">Reference proteome</keyword>
<protein>
    <recommendedName>
        <fullName evidence="5">Extensin</fullName>
    </recommendedName>
</protein>
<keyword evidence="2" id="KW-0812">Transmembrane</keyword>
<dbReference type="EMBL" id="CP023702">
    <property type="protein sequence ID" value="QEU72706.1"/>
    <property type="molecule type" value="Genomic_DNA"/>
</dbReference>
<evidence type="ECO:0000313" key="4">
    <source>
        <dbReference type="Proteomes" id="UP000326178"/>
    </source>
</evidence>
<proteinExistence type="predicted"/>
<name>A0A5J6F9K9_9ACTN</name>
<feature type="transmembrane region" description="Helical" evidence="2">
    <location>
        <begin position="112"/>
        <end position="135"/>
    </location>
</feature>
<evidence type="ECO:0000256" key="2">
    <source>
        <dbReference type="SAM" id="Phobius"/>
    </source>
</evidence>
<keyword evidence="2" id="KW-1133">Transmembrane helix</keyword>
<feature type="compositionally biased region" description="Pro residues" evidence="1">
    <location>
        <begin position="179"/>
        <end position="189"/>
    </location>
</feature>
<dbReference type="OrthoDB" id="4338553at2"/>
<feature type="compositionally biased region" description="Low complexity" evidence="1">
    <location>
        <begin position="169"/>
        <end position="178"/>
    </location>
</feature>
<feature type="region of interest" description="Disordered" evidence="1">
    <location>
        <begin position="75"/>
        <end position="105"/>
    </location>
</feature>